<evidence type="ECO:0000256" key="3">
    <source>
        <dbReference type="ARBA" id="ARBA00009479"/>
    </source>
</evidence>
<evidence type="ECO:0000256" key="2">
    <source>
        <dbReference type="ARBA" id="ARBA00004815"/>
    </source>
</evidence>
<dbReference type="NCBIfam" id="NF001810">
    <property type="entry name" value="PRK00529.1"/>
    <property type="match status" value="1"/>
</dbReference>
<dbReference type="FunFam" id="2.40.50.140:FF:000004">
    <property type="entry name" value="Elongation factor P"/>
    <property type="match status" value="1"/>
</dbReference>
<dbReference type="PANTHER" id="PTHR30053:SF12">
    <property type="entry name" value="ELONGATION FACTOR P (EF-P) FAMILY PROTEIN"/>
    <property type="match status" value="1"/>
</dbReference>
<dbReference type="InterPro" id="IPR014722">
    <property type="entry name" value="Rib_uL2_dom2"/>
</dbReference>
<dbReference type="CDD" id="cd05794">
    <property type="entry name" value="S1_EF-P_repeat_2"/>
    <property type="match status" value="1"/>
</dbReference>
<dbReference type="Pfam" id="PF09285">
    <property type="entry name" value="Elong-fact-P_C"/>
    <property type="match status" value="1"/>
</dbReference>
<dbReference type="CDD" id="cd04470">
    <property type="entry name" value="S1_EF-P_repeat_1"/>
    <property type="match status" value="1"/>
</dbReference>
<comment type="similarity">
    <text evidence="3 8 10">Belongs to the elongation factor P family.</text>
</comment>
<name>A0A838YHE6_9GAMM</name>
<dbReference type="SUPFAM" id="SSF50104">
    <property type="entry name" value="Translation proteins SH3-like domain"/>
    <property type="match status" value="1"/>
</dbReference>
<sequence length="186" mass="20669">MKISTSQFKNGTKLLLDGAPCSIVSHEFHKPGKGQAVMRVKYKNLLTGNTNDKTFKSGESVETADINHKEMEFLYSDGNNWHFMDSLTYEQIEVGPEVMQDAKKWLIGQEICEIVTWDDSPILVEPPVFVELTIIKSEPGVKGDTVSGANKSAELETGVSVQVPLFVNEGEKIKVDTRTESYVSRA</sequence>
<dbReference type="FunFam" id="2.40.50.140:FF:000009">
    <property type="entry name" value="Elongation factor P"/>
    <property type="match status" value="1"/>
</dbReference>
<organism evidence="13 14">
    <name type="scientific">SAR86 cluster bacterium</name>
    <dbReference type="NCBI Taxonomy" id="2030880"/>
    <lineage>
        <taxon>Bacteria</taxon>
        <taxon>Pseudomonadati</taxon>
        <taxon>Pseudomonadota</taxon>
        <taxon>Gammaproteobacteria</taxon>
        <taxon>SAR86 cluster</taxon>
    </lineage>
</organism>
<dbReference type="SMART" id="SM01185">
    <property type="entry name" value="EFP"/>
    <property type="match status" value="1"/>
</dbReference>
<dbReference type="PIRSF" id="PIRSF005901">
    <property type="entry name" value="EF-P"/>
    <property type="match status" value="1"/>
</dbReference>
<dbReference type="FunFam" id="2.30.30.30:FF:000003">
    <property type="entry name" value="Elongation factor P"/>
    <property type="match status" value="1"/>
</dbReference>
<gene>
    <name evidence="8 13" type="primary">efp</name>
    <name evidence="13" type="ORF">H2021_04020</name>
</gene>
<dbReference type="GO" id="GO:0043043">
    <property type="term" value="P:peptide biosynthetic process"/>
    <property type="evidence" value="ECO:0007669"/>
    <property type="project" value="InterPro"/>
</dbReference>
<protein>
    <recommendedName>
        <fullName evidence="8 9">Elongation factor P</fullName>
        <shortName evidence="8">EF-P</shortName>
    </recommendedName>
</protein>
<dbReference type="AlphaFoldDB" id="A0A838YHE6"/>
<keyword evidence="5 8" id="KW-0251">Elongation factor</keyword>
<accession>A0A838YHE6</accession>
<feature type="modified residue" description="N6-(3,6-diaminohexanoyl)-5-hydroxylysine" evidence="8">
    <location>
        <position position="33"/>
    </location>
</feature>
<dbReference type="EMBL" id="JACETM010000053">
    <property type="protein sequence ID" value="MBA4724367.1"/>
    <property type="molecule type" value="Genomic_DNA"/>
</dbReference>
<evidence type="ECO:0000256" key="4">
    <source>
        <dbReference type="ARBA" id="ARBA00022490"/>
    </source>
</evidence>
<comment type="PTM">
    <text evidence="8">May be beta-lysylated on the epsilon-amino group of Lys-33 by the combined action of EpmA and EpmB, and then hydroxylated on the C5 position of the same residue by EpmC (if this protein is present). Lysylation is critical for the stimulatory effect of EF-P on peptide-bond formation. The lysylation moiety may extend toward the peptidyltransferase center and stabilize the terminal 3-CCA end of the tRNA. Hydroxylation of the C5 position on Lys-33 may allow additional potential stabilizing hydrogen-bond interactions with the P-tRNA.</text>
</comment>
<dbReference type="SUPFAM" id="SSF50249">
    <property type="entry name" value="Nucleic acid-binding proteins"/>
    <property type="match status" value="2"/>
</dbReference>
<dbReference type="SMART" id="SM00841">
    <property type="entry name" value="Elong-fact-P_C"/>
    <property type="match status" value="1"/>
</dbReference>
<evidence type="ECO:0000256" key="10">
    <source>
        <dbReference type="RuleBase" id="RU004389"/>
    </source>
</evidence>
<dbReference type="Proteomes" id="UP000585327">
    <property type="component" value="Unassembled WGS sequence"/>
</dbReference>
<evidence type="ECO:0000256" key="7">
    <source>
        <dbReference type="ARBA" id="ARBA00023278"/>
    </source>
</evidence>
<evidence type="ECO:0000259" key="11">
    <source>
        <dbReference type="SMART" id="SM00841"/>
    </source>
</evidence>
<dbReference type="InterPro" id="IPR013852">
    <property type="entry name" value="Transl_elong_P/YeiP_CS"/>
</dbReference>
<evidence type="ECO:0000259" key="12">
    <source>
        <dbReference type="SMART" id="SM01185"/>
    </source>
</evidence>
<feature type="domain" description="Elongation factor P C-terminal" evidence="11">
    <location>
        <begin position="130"/>
        <end position="185"/>
    </location>
</feature>
<dbReference type="InterPro" id="IPR001059">
    <property type="entry name" value="Transl_elong_P/YeiP_cen"/>
</dbReference>
<dbReference type="InterPro" id="IPR012340">
    <property type="entry name" value="NA-bd_OB-fold"/>
</dbReference>
<evidence type="ECO:0000256" key="5">
    <source>
        <dbReference type="ARBA" id="ARBA00022768"/>
    </source>
</evidence>
<keyword evidence="4 8" id="KW-0963">Cytoplasm</keyword>
<dbReference type="GO" id="GO:0005829">
    <property type="term" value="C:cytosol"/>
    <property type="evidence" value="ECO:0007669"/>
    <property type="project" value="UniProtKB-ARBA"/>
</dbReference>
<evidence type="ECO:0000256" key="9">
    <source>
        <dbReference type="NCBIfam" id="TIGR00038"/>
    </source>
</evidence>
<comment type="subcellular location">
    <subcellularLocation>
        <location evidence="1 8">Cytoplasm</location>
    </subcellularLocation>
</comment>
<evidence type="ECO:0000313" key="14">
    <source>
        <dbReference type="Proteomes" id="UP000585327"/>
    </source>
</evidence>
<dbReference type="Gene3D" id="2.30.30.30">
    <property type="match status" value="1"/>
</dbReference>
<reference evidence="13 14" key="1">
    <citation type="submission" date="2020-06" db="EMBL/GenBank/DDBJ databases">
        <title>Dysbiosis in marine aquaculture revealed through microbiome analysis: reverse ecology for environmental sustainability.</title>
        <authorList>
            <person name="Haro-Moreno J.M."/>
            <person name="Coutinho F.H."/>
            <person name="Zaragoza-Solas A."/>
            <person name="Picazo A."/>
            <person name="Almagro-Moreno S."/>
            <person name="Lopez-Perez M."/>
        </authorList>
    </citation>
    <scope>NUCLEOTIDE SEQUENCE [LARGE SCALE GENOMIC DNA]</scope>
    <source>
        <strain evidence="13">MCMED-G42</strain>
    </source>
</reference>
<proteinExistence type="inferred from homology"/>
<dbReference type="InterPro" id="IPR015365">
    <property type="entry name" value="Elong-fact-P_C"/>
</dbReference>
<dbReference type="InterPro" id="IPR008991">
    <property type="entry name" value="Translation_prot_SH3-like_sf"/>
</dbReference>
<dbReference type="Pfam" id="PF08207">
    <property type="entry name" value="EFP_N"/>
    <property type="match status" value="1"/>
</dbReference>
<dbReference type="PANTHER" id="PTHR30053">
    <property type="entry name" value="ELONGATION FACTOR P"/>
    <property type="match status" value="1"/>
</dbReference>
<dbReference type="InterPro" id="IPR013185">
    <property type="entry name" value="Transl_elong_KOW-like"/>
</dbReference>
<keyword evidence="7 8" id="KW-0379">Hydroxylation</keyword>
<comment type="caution">
    <text evidence="13">The sequence shown here is derived from an EMBL/GenBank/DDBJ whole genome shotgun (WGS) entry which is preliminary data.</text>
</comment>
<evidence type="ECO:0000313" key="13">
    <source>
        <dbReference type="EMBL" id="MBA4724367.1"/>
    </source>
</evidence>
<evidence type="ECO:0000256" key="1">
    <source>
        <dbReference type="ARBA" id="ARBA00004496"/>
    </source>
</evidence>
<keyword evidence="6 8" id="KW-0648">Protein biosynthesis</keyword>
<comment type="function">
    <text evidence="8">Involved in peptide bond synthesis. Alleviates ribosome stalling that occurs when 3 or more consecutive Pro residues or the sequence PPG is present in a protein, possibly by augmenting the peptidyl transferase activity of the ribosome. Modification of Lys-33 is required for alleviation.</text>
</comment>
<feature type="domain" description="Translation elongation factor P/YeiP central" evidence="12">
    <location>
        <begin position="68"/>
        <end position="122"/>
    </location>
</feature>
<dbReference type="InterPro" id="IPR020599">
    <property type="entry name" value="Transl_elong_fac_P/YeiP"/>
</dbReference>
<dbReference type="NCBIfam" id="TIGR00038">
    <property type="entry name" value="efp"/>
    <property type="match status" value="1"/>
</dbReference>
<dbReference type="PROSITE" id="PS01275">
    <property type="entry name" value="EFP"/>
    <property type="match status" value="1"/>
</dbReference>
<dbReference type="UniPathway" id="UPA00345"/>
<dbReference type="Gene3D" id="2.40.50.140">
    <property type="entry name" value="Nucleic acid-binding proteins"/>
    <property type="match status" value="2"/>
</dbReference>
<dbReference type="GO" id="GO:0003746">
    <property type="term" value="F:translation elongation factor activity"/>
    <property type="evidence" value="ECO:0007669"/>
    <property type="project" value="UniProtKB-UniRule"/>
</dbReference>
<evidence type="ECO:0000256" key="6">
    <source>
        <dbReference type="ARBA" id="ARBA00022917"/>
    </source>
</evidence>
<dbReference type="InterPro" id="IPR011768">
    <property type="entry name" value="Transl_elongation_fac_P"/>
</dbReference>
<evidence type="ECO:0000256" key="8">
    <source>
        <dbReference type="HAMAP-Rule" id="MF_00141"/>
    </source>
</evidence>
<comment type="pathway">
    <text evidence="2 8">Protein biosynthesis; polypeptide chain elongation.</text>
</comment>
<dbReference type="Pfam" id="PF01132">
    <property type="entry name" value="EFP"/>
    <property type="match status" value="1"/>
</dbReference>
<dbReference type="HAMAP" id="MF_00141">
    <property type="entry name" value="EF_P"/>
    <property type="match status" value="1"/>
</dbReference>